<name>A0ACC1R4Q5_9HYPO</name>
<dbReference type="EMBL" id="JANAKD010000151">
    <property type="protein sequence ID" value="KAJ3496924.1"/>
    <property type="molecule type" value="Genomic_DNA"/>
</dbReference>
<reference evidence="1" key="1">
    <citation type="submission" date="2022-07" db="EMBL/GenBank/DDBJ databases">
        <title>Genome Sequence of Lecanicillium saksenae.</title>
        <authorList>
            <person name="Buettner E."/>
        </authorList>
    </citation>
    <scope>NUCLEOTIDE SEQUENCE</scope>
    <source>
        <strain evidence="1">VT-O1</strain>
    </source>
</reference>
<evidence type="ECO:0000313" key="1">
    <source>
        <dbReference type="EMBL" id="KAJ3496924.1"/>
    </source>
</evidence>
<comment type="caution">
    <text evidence="1">The sequence shown here is derived from an EMBL/GenBank/DDBJ whole genome shotgun (WGS) entry which is preliminary data.</text>
</comment>
<organism evidence="1 2">
    <name type="scientific">Lecanicillium saksenae</name>
    <dbReference type="NCBI Taxonomy" id="468837"/>
    <lineage>
        <taxon>Eukaryota</taxon>
        <taxon>Fungi</taxon>
        <taxon>Dikarya</taxon>
        <taxon>Ascomycota</taxon>
        <taxon>Pezizomycotina</taxon>
        <taxon>Sordariomycetes</taxon>
        <taxon>Hypocreomycetidae</taxon>
        <taxon>Hypocreales</taxon>
        <taxon>Cordycipitaceae</taxon>
        <taxon>Lecanicillium</taxon>
    </lineage>
</organism>
<sequence length="148" mass="15306">MKSFTPVVLAAVAAHVSAKSFQVALTGYYNGIDTIGGSGSTAHFKGVKVNCVGGDKKELCTADDSGITFKGDKDQAIDCNGLALHYKATLNCGKEKIESCTANAPGAKTVKENDLHGGYSNIGIGSFEVSQCVSVVKINFDDAIPAPC</sequence>
<proteinExistence type="predicted"/>
<protein>
    <submittedName>
        <fullName evidence="1">Uncharacterized protein</fullName>
    </submittedName>
</protein>
<accession>A0ACC1R4Q5</accession>
<keyword evidence="2" id="KW-1185">Reference proteome</keyword>
<dbReference type="Proteomes" id="UP001148737">
    <property type="component" value="Unassembled WGS sequence"/>
</dbReference>
<gene>
    <name evidence="1" type="ORF">NLG97_g2294</name>
</gene>
<evidence type="ECO:0000313" key="2">
    <source>
        <dbReference type="Proteomes" id="UP001148737"/>
    </source>
</evidence>